<sequence>MPDALSLREDKSFVGAREASRCSSRSRHGWTTAVSSMKRDTMSTMAGSALSADRSAPNIGLFVFIRVPDVLTICLWCEVIFGNLGRCGHVRHNRTGCVWTYGMRTIKLG</sequence>
<accession>A0A195CGQ2</accession>
<dbReference type="EMBL" id="KQ977791">
    <property type="protein sequence ID" value="KYM99892.1"/>
    <property type="molecule type" value="Genomic_DNA"/>
</dbReference>
<evidence type="ECO:0000313" key="1">
    <source>
        <dbReference type="EMBL" id="KYM99892.1"/>
    </source>
</evidence>
<dbReference type="Proteomes" id="UP000078542">
    <property type="component" value="Unassembled WGS sequence"/>
</dbReference>
<gene>
    <name evidence="1" type="ORF">ALC62_09513</name>
</gene>
<reference evidence="1 2" key="1">
    <citation type="submission" date="2016-03" db="EMBL/GenBank/DDBJ databases">
        <title>Cyphomyrmex costatus WGS genome.</title>
        <authorList>
            <person name="Nygaard S."/>
            <person name="Hu H."/>
            <person name="Boomsma J."/>
            <person name="Zhang G."/>
        </authorList>
    </citation>
    <scope>NUCLEOTIDE SEQUENCE [LARGE SCALE GENOMIC DNA]</scope>
    <source>
        <strain evidence="1">MS0001</strain>
        <tissue evidence="1">Whole body</tissue>
    </source>
</reference>
<evidence type="ECO:0000313" key="2">
    <source>
        <dbReference type="Proteomes" id="UP000078542"/>
    </source>
</evidence>
<name>A0A195CGQ2_9HYME</name>
<proteinExistence type="predicted"/>
<organism evidence="1 2">
    <name type="scientific">Cyphomyrmex costatus</name>
    <dbReference type="NCBI Taxonomy" id="456900"/>
    <lineage>
        <taxon>Eukaryota</taxon>
        <taxon>Metazoa</taxon>
        <taxon>Ecdysozoa</taxon>
        <taxon>Arthropoda</taxon>
        <taxon>Hexapoda</taxon>
        <taxon>Insecta</taxon>
        <taxon>Pterygota</taxon>
        <taxon>Neoptera</taxon>
        <taxon>Endopterygota</taxon>
        <taxon>Hymenoptera</taxon>
        <taxon>Apocrita</taxon>
        <taxon>Aculeata</taxon>
        <taxon>Formicoidea</taxon>
        <taxon>Formicidae</taxon>
        <taxon>Myrmicinae</taxon>
        <taxon>Cyphomyrmex</taxon>
    </lineage>
</organism>
<dbReference type="AlphaFoldDB" id="A0A195CGQ2"/>
<keyword evidence="2" id="KW-1185">Reference proteome</keyword>
<protein>
    <submittedName>
        <fullName evidence="1">Uncharacterized protein</fullName>
    </submittedName>
</protein>